<dbReference type="OMA" id="IRVEPIT"/>
<proteinExistence type="predicted"/>
<dbReference type="OrthoDB" id="2832510at2759"/>
<dbReference type="SUPFAM" id="SSF55729">
    <property type="entry name" value="Acyl-CoA N-acyltransferases (Nat)"/>
    <property type="match status" value="1"/>
</dbReference>
<dbReference type="eggNOG" id="ENOG502SIEM">
    <property type="taxonomic scope" value="Eukaryota"/>
</dbReference>
<dbReference type="AlphaFoldDB" id="Q5AUM5"/>
<protein>
    <recommendedName>
        <fullName evidence="1">N-acetyltransferase domain-containing protein</fullName>
    </recommendedName>
</protein>
<accession>C8V5M6</accession>
<dbReference type="InterPro" id="IPR000182">
    <property type="entry name" value="GNAT_dom"/>
</dbReference>
<dbReference type="RefSeq" id="XP_681274.1">
    <property type="nucleotide sequence ID" value="XM_676182.2"/>
</dbReference>
<evidence type="ECO:0000259" key="1">
    <source>
        <dbReference type="PROSITE" id="PS51186"/>
    </source>
</evidence>
<gene>
    <name evidence="2" type="ORF">ANIA_08005</name>
</gene>
<dbReference type="Proteomes" id="UP000000560">
    <property type="component" value="Chromosome II"/>
</dbReference>
<dbReference type="InParanoid" id="Q5AUM5"/>
<dbReference type="Pfam" id="PF00583">
    <property type="entry name" value="Acetyltransf_1"/>
    <property type="match status" value="1"/>
</dbReference>
<dbReference type="KEGG" id="ani:ANIA_08005"/>
<dbReference type="PROSITE" id="PS51186">
    <property type="entry name" value="GNAT"/>
    <property type="match status" value="1"/>
</dbReference>
<dbReference type="STRING" id="227321.Q5AUM5"/>
<evidence type="ECO:0000313" key="3">
    <source>
        <dbReference type="Proteomes" id="UP000000560"/>
    </source>
</evidence>
<organism evidence="2 3">
    <name type="scientific">Emericella nidulans (strain FGSC A4 / ATCC 38163 / CBS 112.46 / NRRL 194 / M139)</name>
    <name type="common">Aspergillus nidulans</name>
    <dbReference type="NCBI Taxonomy" id="227321"/>
    <lineage>
        <taxon>Eukaryota</taxon>
        <taxon>Fungi</taxon>
        <taxon>Dikarya</taxon>
        <taxon>Ascomycota</taxon>
        <taxon>Pezizomycotina</taxon>
        <taxon>Eurotiomycetes</taxon>
        <taxon>Eurotiomycetidae</taxon>
        <taxon>Eurotiales</taxon>
        <taxon>Aspergillaceae</taxon>
        <taxon>Aspergillus</taxon>
        <taxon>Aspergillus subgen. Nidulantes</taxon>
    </lineage>
</organism>
<dbReference type="CDD" id="cd04301">
    <property type="entry name" value="NAT_SF"/>
    <property type="match status" value="1"/>
</dbReference>
<dbReference type="InterPro" id="IPR052523">
    <property type="entry name" value="Trichothecene_AcTrans"/>
</dbReference>
<reference evidence="3" key="1">
    <citation type="journal article" date="2005" name="Nature">
        <title>Sequencing of Aspergillus nidulans and comparative analysis with A. fumigatus and A. oryzae.</title>
        <authorList>
            <person name="Galagan J.E."/>
            <person name="Calvo S.E."/>
            <person name="Cuomo C."/>
            <person name="Ma L.J."/>
            <person name="Wortman J.R."/>
            <person name="Batzoglou S."/>
            <person name="Lee S.I."/>
            <person name="Basturkmen M."/>
            <person name="Spevak C.C."/>
            <person name="Clutterbuck J."/>
            <person name="Kapitonov V."/>
            <person name="Jurka J."/>
            <person name="Scazzocchio C."/>
            <person name="Farman M."/>
            <person name="Butler J."/>
            <person name="Purcell S."/>
            <person name="Harris S."/>
            <person name="Braus G.H."/>
            <person name="Draht O."/>
            <person name="Busch S."/>
            <person name="D'Enfert C."/>
            <person name="Bouchier C."/>
            <person name="Goldman G.H."/>
            <person name="Bell-Pedersen D."/>
            <person name="Griffiths-Jones S."/>
            <person name="Doonan J.H."/>
            <person name="Yu J."/>
            <person name="Vienken K."/>
            <person name="Pain A."/>
            <person name="Freitag M."/>
            <person name="Selker E.U."/>
            <person name="Archer D.B."/>
            <person name="Penalva M.A."/>
            <person name="Oakley B.R."/>
            <person name="Momany M."/>
            <person name="Tanaka T."/>
            <person name="Kumagai T."/>
            <person name="Asai K."/>
            <person name="Machida M."/>
            <person name="Nierman W.C."/>
            <person name="Denning D.W."/>
            <person name="Caddick M."/>
            <person name="Hynes M."/>
            <person name="Paoletti M."/>
            <person name="Fischer R."/>
            <person name="Miller B."/>
            <person name="Dyer P."/>
            <person name="Sachs M.S."/>
            <person name="Osmani S.A."/>
            <person name="Birren B.W."/>
        </authorList>
    </citation>
    <scope>NUCLEOTIDE SEQUENCE [LARGE SCALE GENOMIC DNA]</scope>
    <source>
        <strain evidence="3">FGSC A4 / ATCC 38163 / CBS 112.46 / NRRL 194 / M139</strain>
    </source>
</reference>
<accession>Q5AUM5</accession>
<sequence>MAPVKPTIKVSPITSPTDFTSFFDISASAFGSQVHDGVWIAMNPGWDTPEGKVRAISRLVERWSSITTDRNGNPNTVFLKATVADANGEEVIAGVAIWVQASMVPGHGDTPVDINAEAIYPGNPVEQRYLLQLDRSLHKRRVEVVKEIASSSSPAVMVLDLCVVDPAFQRQGVASKLVQWGLDEAKHRGGLEAVLEGSSMGRHVYRQLGFWQDGGECEYDVDEEFRDREQPSNIFMRTGRPQ</sequence>
<feature type="domain" description="N-acetyltransferase" evidence="1">
    <location>
        <begin position="96"/>
        <end position="229"/>
    </location>
</feature>
<dbReference type="VEuPathDB" id="FungiDB:AN8005"/>
<dbReference type="PANTHER" id="PTHR42791:SF14">
    <property type="entry name" value="N-ACETYLTRANSFERASE DOMAIN-CONTAINING PROTEIN"/>
    <property type="match status" value="1"/>
</dbReference>
<dbReference type="PANTHER" id="PTHR42791">
    <property type="entry name" value="GNAT FAMILY ACETYLTRANSFERASE"/>
    <property type="match status" value="1"/>
</dbReference>
<name>Q5AUM5_EMENI</name>
<dbReference type="GeneID" id="2869052"/>
<keyword evidence="3" id="KW-1185">Reference proteome</keyword>
<reference evidence="3" key="2">
    <citation type="journal article" date="2009" name="Fungal Genet. Biol.">
        <title>The 2008 update of the Aspergillus nidulans genome annotation: a community effort.</title>
        <authorList>
            <person name="Wortman J.R."/>
            <person name="Gilsenan J.M."/>
            <person name="Joardar V."/>
            <person name="Deegan J."/>
            <person name="Clutterbuck J."/>
            <person name="Andersen M.R."/>
            <person name="Archer D."/>
            <person name="Bencina M."/>
            <person name="Braus G."/>
            <person name="Coutinho P."/>
            <person name="von Dohren H."/>
            <person name="Doonan J."/>
            <person name="Driessen A.J."/>
            <person name="Durek P."/>
            <person name="Espeso E."/>
            <person name="Fekete E."/>
            <person name="Flipphi M."/>
            <person name="Estrada C.G."/>
            <person name="Geysens S."/>
            <person name="Goldman G."/>
            <person name="de Groot P.W."/>
            <person name="Hansen K."/>
            <person name="Harris S.D."/>
            <person name="Heinekamp T."/>
            <person name="Helmstaedt K."/>
            <person name="Henrissat B."/>
            <person name="Hofmann G."/>
            <person name="Homan T."/>
            <person name="Horio T."/>
            <person name="Horiuchi H."/>
            <person name="James S."/>
            <person name="Jones M."/>
            <person name="Karaffa L."/>
            <person name="Karanyi Z."/>
            <person name="Kato M."/>
            <person name="Keller N."/>
            <person name="Kelly D.E."/>
            <person name="Kiel J.A."/>
            <person name="Kim J.M."/>
            <person name="van der Klei I.J."/>
            <person name="Klis F.M."/>
            <person name="Kovalchuk A."/>
            <person name="Krasevec N."/>
            <person name="Kubicek C.P."/>
            <person name="Liu B."/>
            <person name="Maccabe A."/>
            <person name="Meyer V."/>
            <person name="Mirabito P."/>
            <person name="Miskei M."/>
            <person name="Mos M."/>
            <person name="Mullins J."/>
            <person name="Nelson D.R."/>
            <person name="Nielsen J."/>
            <person name="Oakley B.R."/>
            <person name="Osmani S.A."/>
            <person name="Pakula T."/>
            <person name="Paszewski A."/>
            <person name="Paulsen I."/>
            <person name="Pilsyk S."/>
            <person name="Pocsi I."/>
            <person name="Punt P.J."/>
            <person name="Ram A.F."/>
            <person name="Ren Q."/>
            <person name="Robellet X."/>
            <person name="Robson G."/>
            <person name="Seiboth B."/>
            <person name="van Solingen P."/>
            <person name="Specht T."/>
            <person name="Sun J."/>
            <person name="Taheri-Talesh N."/>
            <person name="Takeshita N."/>
            <person name="Ussery D."/>
            <person name="vanKuyk P.A."/>
            <person name="Visser H."/>
            <person name="van de Vondervoort P.J."/>
            <person name="de Vries R.P."/>
            <person name="Walton J."/>
            <person name="Xiang X."/>
            <person name="Xiong Y."/>
            <person name="Zeng A.P."/>
            <person name="Brandt B.W."/>
            <person name="Cornell M.J."/>
            <person name="van den Hondel C.A."/>
            <person name="Visser J."/>
            <person name="Oliver S.G."/>
            <person name="Turner G."/>
        </authorList>
    </citation>
    <scope>GENOME REANNOTATION</scope>
    <source>
        <strain evidence="3">FGSC A4 / ATCC 38163 / CBS 112.46 / NRRL 194 / M139</strain>
    </source>
</reference>
<dbReference type="EMBL" id="BN001302">
    <property type="protein sequence ID" value="CBF73690.1"/>
    <property type="molecule type" value="Genomic_DNA"/>
</dbReference>
<dbReference type="InterPro" id="IPR016181">
    <property type="entry name" value="Acyl_CoA_acyltransferase"/>
</dbReference>
<dbReference type="GO" id="GO:0016747">
    <property type="term" value="F:acyltransferase activity, transferring groups other than amino-acyl groups"/>
    <property type="evidence" value="ECO:0007669"/>
    <property type="project" value="InterPro"/>
</dbReference>
<evidence type="ECO:0000313" key="2">
    <source>
        <dbReference type="EMBL" id="CBF73690.1"/>
    </source>
</evidence>
<dbReference type="HOGENOM" id="CLU_099938_0_0_1"/>
<dbReference type="Gene3D" id="3.40.630.30">
    <property type="match status" value="1"/>
</dbReference>